<reference evidence="1" key="2">
    <citation type="journal article" date="2023" name="IMA Fungus">
        <title>Comparative genomic study of the Penicillium genus elucidates a diverse pangenome and 15 lateral gene transfer events.</title>
        <authorList>
            <person name="Petersen C."/>
            <person name="Sorensen T."/>
            <person name="Nielsen M.R."/>
            <person name="Sondergaard T.E."/>
            <person name="Sorensen J.L."/>
            <person name="Fitzpatrick D.A."/>
            <person name="Frisvad J.C."/>
            <person name="Nielsen K.L."/>
        </authorList>
    </citation>
    <scope>NUCLEOTIDE SEQUENCE</scope>
    <source>
        <strain evidence="1">IBT 16125</strain>
    </source>
</reference>
<gene>
    <name evidence="1" type="ORF">N7458_002237</name>
</gene>
<protein>
    <submittedName>
        <fullName evidence="1">BZIP transcription factorbZIP-1</fullName>
    </submittedName>
</protein>
<dbReference type="AlphaFoldDB" id="A0AAD6CEY4"/>
<dbReference type="SUPFAM" id="SSF57959">
    <property type="entry name" value="Leucine zipper domain"/>
    <property type="match status" value="1"/>
</dbReference>
<sequence length="382" mass="42896">MTDDQQDAERRRKQIRVAQQTYRRRKEIMITSLQTRVQELESGIEELSESFLSFSSLLLDADILEKHPRVTSALQKIAQQYVSLAKSGCNDHDQAGAANNAADTPQPRKLSVARNIKIDYNPDIAQHGTLPIIESITQSSPATRAQSQLQLTPPYQEQPIPPFEIYLSSPTVPISTPSPPLHSALTIVSLGNLTKQGWTFSHCLVRECYENGYRLLVDSPDNYTKIQDIFGRQLTILERNGMISAFYAAMHDEVGDMIKLDAKFLSSLRSNNNAYCLEQPVISSRTWQNGIKSVSDEWLDASGVQRFLHKKGIIVQVTGSEHSSPPFDFHAKFDVLAFIRLLSLDPICVGRGPAFRMRDVENALHLATSENPWPFDVACHFT</sequence>
<accession>A0AAD6CEY4</accession>
<comment type="caution">
    <text evidence="1">The sequence shown here is derived from an EMBL/GenBank/DDBJ whole genome shotgun (WGS) entry which is preliminary data.</text>
</comment>
<dbReference type="InterPro" id="IPR046347">
    <property type="entry name" value="bZIP_sf"/>
</dbReference>
<dbReference type="GO" id="GO:0003700">
    <property type="term" value="F:DNA-binding transcription factor activity"/>
    <property type="evidence" value="ECO:0007669"/>
    <property type="project" value="InterPro"/>
</dbReference>
<evidence type="ECO:0000313" key="2">
    <source>
        <dbReference type="Proteomes" id="UP001213681"/>
    </source>
</evidence>
<evidence type="ECO:0000313" key="1">
    <source>
        <dbReference type="EMBL" id="KAJ5460685.1"/>
    </source>
</evidence>
<dbReference type="PANTHER" id="PTHR40618">
    <property type="entry name" value="B-ZIP TRANSCRIPTION FACTOR (EUROFUNG)-RELATED"/>
    <property type="match status" value="1"/>
</dbReference>
<dbReference type="Proteomes" id="UP001213681">
    <property type="component" value="Unassembled WGS sequence"/>
</dbReference>
<dbReference type="PANTHER" id="PTHR40618:SF1">
    <property type="entry name" value="B-ZIP TRANSCRIPTION FACTOR (EUROFUNG)"/>
    <property type="match status" value="1"/>
</dbReference>
<dbReference type="Gene3D" id="1.20.5.170">
    <property type="match status" value="1"/>
</dbReference>
<organism evidence="1 2">
    <name type="scientific">Penicillium daleae</name>
    <dbReference type="NCBI Taxonomy" id="63821"/>
    <lineage>
        <taxon>Eukaryota</taxon>
        <taxon>Fungi</taxon>
        <taxon>Dikarya</taxon>
        <taxon>Ascomycota</taxon>
        <taxon>Pezizomycotina</taxon>
        <taxon>Eurotiomycetes</taxon>
        <taxon>Eurotiomycetidae</taxon>
        <taxon>Eurotiales</taxon>
        <taxon>Aspergillaceae</taxon>
        <taxon>Penicillium</taxon>
    </lineage>
</organism>
<dbReference type="GeneID" id="81595863"/>
<dbReference type="EMBL" id="JAPVEA010000002">
    <property type="protein sequence ID" value="KAJ5460685.1"/>
    <property type="molecule type" value="Genomic_DNA"/>
</dbReference>
<name>A0AAD6CEY4_9EURO</name>
<keyword evidence="2" id="KW-1185">Reference proteome</keyword>
<proteinExistence type="predicted"/>
<dbReference type="CDD" id="cd14688">
    <property type="entry name" value="bZIP_YAP"/>
    <property type="match status" value="1"/>
</dbReference>
<dbReference type="RefSeq" id="XP_056769727.1">
    <property type="nucleotide sequence ID" value="XM_056905620.1"/>
</dbReference>
<reference evidence="1" key="1">
    <citation type="submission" date="2022-12" db="EMBL/GenBank/DDBJ databases">
        <authorList>
            <person name="Petersen C."/>
        </authorList>
    </citation>
    <scope>NUCLEOTIDE SEQUENCE</scope>
    <source>
        <strain evidence="1">IBT 16125</strain>
    </source>
</reference>